<dbReference type="RefSeq" id="WP_122058059.1">
    <property type="nucleotide sequence ID" value="NZ_RFAQ01000008.1"/>
</dbReference>
<evidence type="ECO:0000256" key="2">
    <source>
        <dbReference type="ARBA" id="ARBA00022475"/>
    </source>
</evidence>
<reference evidence="9 10" key="1">
    <citation type="submission" date="2018-10" db="EMBL/GenBank/DDBJ databases">
        <title>Genome-centric metagenomics revealed C2 chemical producing, CO utilizing Clostridium with novel acetogenic gene cluster.</title>
        <authorList>
            <person name="Kang H."/>
            <person name="Park B."/>
            <person name="Choi I.G."/>
            <person name="Chang I.S."/>
        </authorList>
    </citation>
    <scope>NUCLEOTIDE SEQUENCE [LARGE SCALE GENOMIC DNA]</scope>
    <source>
        <strain evidence="9 10">H21-9</strain>
    </source>
</reference>
<feature type="domain" description="ABC3 transporter permease C-terminal" evidence="8">
    <location>
        <begin position="278"/>
        <end position="402"/>
    </location>
</feature>
<dbReference type="GO" id="GO:0005886">
    <property type="term" value="C:plasma membrane"/>
    <property type="evidence" value="ECO:0007669"/>
    <property type="project" value="UniProtKB-SubCell"/>
</dbReference>
<evidence type="ECO:0000256" key="4">
    <source>
        <dbReference type="ARBA" id="ARBA00022989"/>
    </source>
</evidence>
<evidence type="ECO:0000259" key="8">
    <source>
        <dbReference type="Pfam" id="PF02687"/>
    </source>
</evidence>
<keyword evidence="3 7" id="KW-0812">Transmembrane</keyword>
<keyword evidence="4 7" id="KW-1133">Transmembrane helix</keyword>
<accession>A0A3M0SXI7</accession>
<sequence length="862" mass="94712">MNIFNKVTLQSMKKSRTRTIVTVIGVVLSAALITAVVTFGVSLLNYMSNGEAHKYGGWHIKFEDVDSSFAAKQASNNKVANTASFKNIGYAKLNGGKIHDKPYFFIAGFSKKTFNALPLTLCAGRLPKNNREIVVPERVVIKDGIKLRVGDTLTLAIGSRMSGNKSLGQHDPYISGKETLVPKTEKTYTVVGFCETLHFDEDFSPGYTAITTSDAADTANNISLFVTLKKPFEAHTYAKNTAGGHAYIFNSDVLRFIALSNDPSDKAFNAFLYSAGAIVLIIIMIGSIFLIYNSFNISLNERTHQFGILSSVGATPKQLRHSVMFEGLCIGVIGIPIGVFIGIVSIKLAIGIVAKNFANVLFANVPLTLTVSAPAIIAAVVTSMITILISADIPARKAANMSVMECIRQTNDVKVESKAVKTSKLVERIYGLEGTLALKNFKRNKKRYRSIVLSLVLSIVLFISTSAMVIDLKQTSAGAKEVTNSDVGFGTHDMKDSEMLQLYSKLKNVDGVHESSYQVVMNYFCAAKGSDLSDAYKKSAGSHSPNETMNLPMQIQFLDDSTYLKVVKSLGLPADKYTGQNAKLIGVAKVDSHDNQKTASQIPNVFKSSATNFTIFPETNGKPEMKQEYNASITFMNNFVPLDTPPILTDIKQKSGGIYVTAPYSLKEKFNATGTLADIITKGMTFKSKNPSKSSDKMKEIVQDMGITTPYILLNMSGALDQSRNMIFIADVFSYAFIIMISLIAVANVFNTISTNIKMRRRELAMLRSVGMSDRDFQKMMNFECIFYGMKALLFGLPLAIIFSWFMHKEMNGSESGSFVMPWASIGISIFGVLFIVFITMLYSIRKIKKENIIDALRDDMD</sequence>
<feature type="transmembrane region" description="Helical" evidence="7">
    <location>
        <begin position="785"/>
        <end position="807"/>
    </location>
</feature>
<comment type="caution">
    <text evidence="9">The sequence shown here is derived from an EMBL/GenBank/DDBJ whole genome shotgun (WGS) entry which is preliminary data.</text>
</comment>
<feature type="transmembrane region" description="Helical" evidence="7">
    <location>
        <begin position="270"/>
        <end position="292"/>
    </location>
</feature>
<evidence type="ECO:0000256" key="5">
    <source>
        <dbReference type="ARBA" id="ARBA00023136"/>
    </source>
</evidence>
<evidence type="ECO:0000256" key="6">
    <source>
        <dbReference type="ARBA" id="ARBA00038076"/>
    </source>
</evidence>
<evidence type="ECO:0000313" key="9">
    <source>
        <dbReference type="EMBL" id="RMD03080.1"/>
    </source>
</evidence>
<dbReference type="PANTHER" id="PTHR30572:SF4">
    <property type="entry name" value="ABC TRANSPORTER PERMEASE YTRF"/>
    <property type="match status" value="1"/>
</dbReference>
<feature type="domain" description="ABC3 transporter permease C-terminal" evidence="8">
    <location>
        <begin position="736"/>
        <end position="853"/>
    </location>
</feature>
<comment type="similarity">
    <text evidence="6">Belongs to the ABC-4 integral membrane protein family.</text>
</comment>
<dbReference type="Proteomes" id="UP000277999">
    <property type="component" value="Unassembled WGS sequence"/>
</dbReference>
<dbReference type="InterPro" id="IPR050250">
    <property type="entry name" value="Macrolide_Exporter_MacB"/>
</dbReference>
<organism evidence="9 10">
    <name type="scientific">Clostridium autoethanogenum</name>
    <dbReference type="NCBI Taxonomy" id="84023"/>
    <lineage>
        <taxon>Bacteria</taxon>
        <taxon>Bacillati</taxon>
        <taxon>Bacillota</taxon>
        <taxon>Clostridia</taxon>
        <taxon>Eubacteriales</taxon>
        <taxon>Clostridiaceae</taxon>
        <taxon>Clostridium</taxon>
    </lineage>
</organism>
<feature type="transmembrane region" description="Helical" evidence="7">
    <location>
        <begin position="327"/>
        <end position="353"/>
    </location>
</feature>
<keyword evidence="5 7" id="KW-0472">Membrane</keyword>
<feature type="transmembrane region" description="Helical" evidence="7">
    <location>
        <begin position="732"/>
        <end position="753"/>
    </location>
</feature>
<dbReference type="PANTHER" id="PTHR30572">
    <property type="entry name" value="MEMBRANE COMPONENT OF TRANSPORTER-RELATED"/>
    <property type="match status" value="1"/>
</dbReference>
<feature type="transmembrane region" description="Helical" evidence="7">
    <location>
        <begin position="20"/>
        <end position="44"/>
    </location>
</feature>
<name>A0A3M0SXI7_9CLOT</name>
<dbReference type="InterPro" id="IPR003838">
    <property type="entry name" value="ABC3_permease_C"/>
</dbReference>
<comment type="subcellular location">
    <subcellularLocation>
        <location evidence="1">Cell membrane</location>
        <topology evidence="1">Multi-pass membrane protein</topology>
    </subcellularLocation>
</comment>
<gene>
    <name evidence="9" type="ORF">D9O40_04680</name>
</gene>
<evidence type="ECO:0000256" key="1">
    <source>
        <dbReference type="ARBA" id="ARBA00004651"/>
    </source>
</evidence>
<feature type="transmembrane region" description="Helical" evidence="7">
    <location>
        <begin position="373"/>
        <end position="391"/>
    </location>
</feature>
<feature type="transmembrane region" description="Helical" evidence="7">
    <location>
        <begin position="819"/>
        <end position="843"/>
    </location>
</feature>
<feature type="transmembrane region" description="Helical" evidence="7">
    <location>
        <begin position="451"/>
        <end position="470"/>
    </location>
</feature>
<keyword evidence="2" id="KW-1003">Cell membrane</keyword>
<evidence type="ECO:0000256" key="3">
    <source>
        <dbReference type="ARBA" id="ARBA00022692"/>
    </source>
</evidence>
<dbReference type="EMBL" id="RFAQ01000008">
    <property type="protein sequence ID" value="RMD03080.1"/>
    <property type="molecule type" value="Genomic_DNA"/>
</dbReference>
<proteinExistence type="inferred from homology"/>
<dbReference type="GO" id="GO:0022857">
    <property type="term" value="F:transmembrane transporter activity"/>
    <property type="evidence" value="ECO:0007669"/>
    <property type="project" value="TreeGrafter"/>
</dbReference>
<dbReference type="Pfam" id="PF02687">
    <property type="entry name" value="FtsX"/>
    <property type="match status" value="2"/>
</dbReference>
<protein>
    <submittedName>
        <fullName evidence="9">ABC transporter permease</fullName>
    </submittedName>
</protein>
<dbReference type="AlphaFoldDB" id="A0A3M0SXI7"/>
<evidence type="ECO:0000313" key="10">
    <source>
        <dbReference type="Proteomes" id="UP000277999"/>
    </source>
</evidence>
<evidence type="ECO:0000256" key="7">
    <source>
        <dbReference type="SAM" id="Phobius"/>
    </source>
</evidence>